<organism evidence="1 2">
    <name type="scientific">Halobaculum litoreum</name>
    <dbReference type="NCBI Taxonomy" id="3031998"/>
    <lineage>
        <taxon>Archaea</taxon>
        <taxon>Methanobacteriati</taxon>
        <taxon>Methanobacteriota</taxon>
        <taxon>Stenosarchaea group</taxon>
        <taxon>Halobacteria</taxon>
        <taxon>Halobacteriales</taxon>
        <taxon>Haloferacaceae</taxon>
        <taxon>Halobaculum</taxon>
    </lineage>
</organism>
<reference evidence="1 2" key="1">
    <citation type="journal article" date="2019" name="Int. J. Syst. Evol. Microbiol.">
        <title>The Global Catalogue of Microorganisms (GCM) 10K type strain sequencing project: providing services to taxonomists for standard genome sequencing and annotation.</title>
        <authorList>
            <consortium name="The Broad Institute Genomics Platform"/>
            <consortium name="The Broad Institute Genome Sequencing Center for Infectious Disease"/>
            <person name="Wu L."/>
            <person name="Ma J."/>
        </authorList>
    </citation>
    <scope>NUCLEOTIDE SEQUENCE [LARGE SCALE GENOMIC DNA]</scope>
    <source>
        <strain evidence="1 2">DT92</strain>
    </source>
</reference>
<gene>
    <name evidence="1" type="ORF">ACFQRB_11315</name>
</gene>
<proteinExistence type="predicted"/>
<evidence type="ECO:0000313" key="1">
    <source>
        <dbReference type="EMBL" id="MFC7136904.1"/>
    </source>
</evidence>
<dbReference type="GeneID" id="81121259"/>
<dbReference type="RefSeq" id="WP_284014051.1">
    <property type="nucleotide sequence ID" value="NZ_CP126156.1"/>
</dbReference>
<dbReference type="AlphaFoldDB" id="A0ABD5XPB0"/>
<name>A0ABD5XPB0_9EURY</name>
<evidence type="ECO:0000313" key="2">
    <source>
        <dbReference type="Proteomes" id="UP001596368"/>
    </source>
</evidence>
<sequence length="43" mass="5083">MATGISGACEQCDWFYLGTGYPEVTKAYHDHLREEHPRTWLRR</sequence>
<keyword evidence="2" id="KW-1185">Reference proteome</keyword>
<accession>A0ABD5XPB0</accession>
<comment type="caution">
    <text evidence="1">The sequence shown here is derived from an EMBL/GenBank/DDBJ whole genome shotgun (WGS) entry which is preliminary data.</text>
</comment>
<dbReference type="EMBL" id="JBHSZG010000001">
    <property type="protein sequence ID" value="MFC7136904.1"/>
    <property type="molecule type" value="Genomic_DNA"/>
</dbReference>
<protein>
    <submittedName>
        <fullName evidence="1">Uncharacterized protein</fullName>
    </submittedName>
</protein>
<dbReference type="Proteomes" id="UP001596368">
    <property type="component" value="Unassembled WGS sequence"/>
</dbReference>